<gene>
    <name evidence="11" type="ORF">KC01_LOCUS40556</name>
</gene>
<dbReference type="InterPro" id="IPR001870">
    <property type="entry name" value="B30.2/SPRY"/>
</dbReference>
<keyword evidence="5 7" id="KW-0863">Zinc-finger</keyword>
<dbReference type="Proteomes" id="UP001497482">
    <property type="component" value="Chromosome 8"/>
</dbReference>
<evidence type="ECO:0000259" key="10">
    <source>
        <dbReference type="PROSITE" id="PS50188"/>
    </source>
</evidence>
<dbReference type="GO" id="GO:0005737">
    <property type="term" value="C:cytoplasm"/>
    <property type="evidence" value="ECO:0007669"/>
    <property type="project" value="UniProtKB-SubCell"/>
</dbReference>
<evidence type="ECO:0000256" key="5">
    <source>
        <dbReference type="ARBA" id="ARBA00022771"/>
    </source>
</evidence>
<sequence length="406" mass="45837">MAEALFEDFLTCPICLDPLKEPVSLGCHHSFCRVCLNNSWASNPSKTCPICRRRSSKETLEVNFALRELSLSFNEQKDKEPNVAEKAKTLKDKQQSYKELEKNYVELQCHQNEQSVECVSQISKVFSRLQKILKEEEEKALMALGEEQSQQAQRLELELLQVRSQVTALTNIIQELQKNNNSQSFKQELALALSLPHPHPQENLLLNQAKVVGNLGYSVLKKMQKEVSFSPVILDPNTAECTMHLSQDLCAVRPGPQRPVPVVPERFTNEAIVLGSQGFSSGQHQWDVEVGDLPTWDIGVVKKSIDRRGQIYADFDYGVWCLWHGEGEYKNICGQTIPLKSAPKKIRVKLDYEKGEVAFYDAHTMDLLLILKATFTETLFPYVSVGPAAGAKTKEIRVQSCYGHSL</sequence>
<dbReference type="Gene3D" id="3.30.40.10">
    <property type="entry name" value="Zinc/RING finger domain, C3HC4 (zinc finger)"/>
    <property type="match status" value="1"/>
</dbReference>
<feature type="coiled-coil region" evidence="8">
    <location>
        <begin position="83"/>
        <end position="110"/>
    </location>
</feature>
<dbReference type="GO" id="GO:0008270">
    <property type="term" value="F:zinc ion binding"/>
    <property type="evidence" value="ECO:0007669"/>
    <property type="project" value="UniProtKB-KW"/>
</dbReference>
<dbReference type="InterPro" id="IPR001841">
    <property type="entry name" value="Znf_RING"/>
</dbReference>
<dbReference type="PROSITE" id="PS00518">
    <property type="entry name" value="ZF_RING_1"/>
    <property type="match status" value="1"/>
</dbReference>
<comment type="subcellular location">
    <subcellularLocation>
        <location evidence="1">Cytoplasm</location>
    </subcellularLocation>
</comment>
<dbReference type="SUPFAM" id="SSF49899">
    <property type="entry name" value="Concanavalin A-like lectins/glucanases"/>
    <property type="match status" value="1"/>
</dbReference>
<dbReference type="EMBL" id="OZ035830">
    <property type="protein sequence ID" value="CAL1614517.1"/>
    <property type="molecule type" value="Genomic_DNA"/>
</dbReference>
<keyword evidence="8" id="KW-0175">Coiled coil</keyword>
<keyword evidence="6" id="KW-0862">Zinc</keyword>
<evidence type="ECO:0000256" key="7">
    <source>
        <dbReference type="PROSITE-ProRule" id="PRU00175"/>
    </source>
</evidence>
<evidence type="ECO:0000256" key="8">
    <source>
        <dbReference type="SAM" id="Coils"/>
    </source>
</evidence>
<evidence type="ECO:0000256" key="6">
    <source>
        <dbReference type="ARBA" id="ARBA00022833"/>
    </source>
</evidence>
<dbReference type="InterPro" id="IPR017907">
    <property type="entry name" value="Znf_RING_CS"/>
</dbReference>
<keyword evidence="4" id="KW-0479">Metal-binding</keyword>
<evidence type="ECO:0000313" key="12">
    <source>
        <dbReference type="Proteomes" id="UP001497482"/>
    </source>
</evidence>
<feature type="domain" description="B30.2/SPRY" evidence="10">
    <location>
        <begin position="212"/>
        <end position="406"/>
    </location>
</feature>
<dbReference type="Pfam" id="PF00622">
    <property type="entry name" value="SPRY"/>
    <property type="match status" value="1"/>
</dbReference>
<evidence type="ECO:0000259" key="9">
    <source>
        <dbReference type="PROSITE" id="PS50089"/>
    </source>
</evidence>
<reference evidence="11 12" key="1">
    <citation type="submission" date="2024-04" db="EMBL/GenBank/DDBJ databases">
        <authorList>
            <person name="Waldvogel A.-M."/>
            <person name="Schoenle A."/>
        </authorList>
    </citation>
    <scope>NUCLEOTIDE SEQUENCE [LARGE SCALE GENOMIC DNA]</scope>
</reference>
<evidence type="ECO:0000256" key="4">
    <source>
        <dbReference type="ARBA" id="ARBA00022723"/>
    </source>
</evidence>
<dbReference type="Pfam" id="PF00097">
    <property type="entry name" value="zf-C3HC4"/>
    <property type="match status" value="1"/>
</dbReference>
<dbReference type="InterPro" id="IPR013083">
    <property type="entry name" value="Znf_RING/FYVE/PHD"/>
</dbReference>
<dbReference type="InterPro" id="IPR003879">
    <property type="entry name" value="Butyrophylin_SPRY"/>
</dbReference>
<name>A0AAV2MM30_KNICA</name>
<evidence type="ECO:0000256" key="1">
    <source>
        <dbReference type="ARBA" id="ARBA00004496"/>
    </source>
</evidence>
<proteinExistence type="inferred from homology"/>
<dbReference type="PROSITE" id="PS50089">
    <property type="entry name" value="ZF_RING_2"/>
    <property type="match status" value="1"/>
</dbReference>
<dbReference type="Gene3D" id="2.60.120.920">
    <property type="match status" value="1"/>
</dbReference>
<comment type="similarity">
    <text evidence="2">Belongs to the TRIM/RBCC family.</text>
</comment>
<dbReference type="AlphaFoldDB" id="A0AAV2MM30"/>
<dbReference type="SMART" id="SM00589">
    <property type="entry name" value="PRY"/>
    <property type="match status" value="1"/>
</dbReference>
<dbReference type="InterPro" id="IPR043136">
    <property type="entry name" value="B30.2/SPRY_sf"/>
</dbReference>
<evidence type="ECO:0000313" key="11">
    <source>
        <dbReference type="EMBL" id="CAL1614517.1"/>
    </source>
</evidence>
<feature type="coiled-coil region" evidence="8">
    <location>
        <begin position="145"/>
        <end position="179"/>
    </location>
</feature>
<evidence type="ECO:0000256" key="3">
    <source>
        <dbReference type="ARBA" id="ARBA00022490"/>
    </source>
</evidence>
<dbReference type="InterPro" id="IPR018957">
    <property type="entry name" value="Znf_C3HC4_RING-type"/>
</dbReference>
<feature type="domain" description="RING-type" evidence="9">
    <location>
        <begin position="12"/>
        <end position="52"/>
    </location>
</feature>
<dbReference type="Pfam" id="PF13765">
    <property type="entry name" value="PRY"/>
    <property type="match status" value="1"/>
</dbReference>
<dbReference type="SMART" id="SM00449">
    <property type="entry name" value="SPRY"/>
    <property type="match status" value="1"/>
</dbReference>
<keyword evidence="12" id="KW-1185">Reference proteome</keyword>
<accession>A0AAV2MM30</accession>
<dbReference type="PRINTS" id="PR01407">
    <property type="entry name" value="BUTYPHLNCDUF"/>
</dbReference>
<keyword evidence="3" id="KW-0963">Cytoplasm</keyword>
<dbReference type="InterPro" id="IPR006574">
    <property type="entry name" value="PRY"/>
</dbReference>
<dbReference type="InterPro" id="IPR003877">
    <property type="entry name" value="SPRY_dom"/>
</dbReference>
<dbReference type="SUPFAM" id="SSF57850">
    <property type="entry name" value="RING/U-box"/>
    <property type="match status" value="1"/>
</dbReference>
<dbReference type="PANTHER" id="PTHR24103">
    <property type="entry name" value="E3 UBIQUITIN-PROTEIN LIGASE TRIM"/>
    <property type="match status" value="1"/>
</dbReference>
<organism evidence="11 12">
    <name type="scientific">Knipowitschia caucasica</name>
    <name type="common">Caucasian dwarf goby</name>
    <name type="synonym">Pomatoschistus caucasicus</name>
    <dbReference type="NCBI Taxonomy" id="637954"/>
    <lineage>
        <taxon>Eukaryota</taxon>
        <taxon>Metazoa</taxon>
        <taxon>Chordata</taxon>
        <taxon>Craniata</taxon>
        <taxon>Vertebrata</taxon>
        <taxon>Euteleostomi</taxon>
        <taxon>Actinopterygii</taxon>
        <taxon>Neopterygii</taxon>
        <taxon>Teleostei</taxon>
        <taxon>Neoteleostei</taxon>
        <taxon>Acanthomorphata</taxon>
        <taxon>Gobiaria</taxon>
        <taxon>Gobiiformes</taxon>
        <taxon>Gobioidei</taxon>
        <taxon>Gobiidae</taxon>
        <taxon>Gobiinae</taxon>
        <taxon>Knipowitschia</taxon>
    </lineage>
</organism>
<protein>
    <submittedName>
        <fullName evidence="11">Uncharacterized protein</fullName>
    </submittedName>
</protein>
<dbReference type="InterPro" id="IPR050143">
    <property type="entry name" value="TRIM/RBCC"/>
</dbReference>
<dbReference type="InterPro" id="IPR013320">
    <property type="entry name" value="ConA-like_dom_sf"/>
</dbReference>
<dbReference type="PROSITE" id="PS50188">
    <property type="entry name" value="B302_SPRY"/>
    <property type="match status" value="1"/>
</dbReference>
<evidence type="ECO:0000256" key="2">
    <source>
        <dbReference type="ARBA" id="ARBA00008518"/>
    </source>
</evidence>
<dbReference type="SMART" id="SM00184">
    <property type="entry name" value="RING"/>
    <property type="match status" value="1"/>
</dbReference>